<dbReference type="RefSeq" id="WP_049725062.1">
    <property type="nucleotide sequence ID" value="NZ_CP012154.1"/>
</dbReference>
<evidence type="ECO:0000256" key="2">
    <source>
        <dbReference type="ARBA" id="ARBA00022741"/>
    </source>
</evidence>
<dbReference type="GO" id="GO:0035999">
    <property type="term" value="P:tetrahydrofolate interconversion"/>
    <property type="evidence" value="ECO:0007669"/>
    <property type="project" value="TreeGrafter"/>
</dbReference>
<evidence type="ECO:0000256" key="3">
    <source>
        <dbReference type="ARBA" id="ARBA00022840"/>
    </source>
</evidence>
<dbReference type="Pfam" id="PF01812">
    <property type="entry name" value="5-FTHF_cyc-lig"/>
    <property type="match status" value="1"/>
</dbReference>
<dbReference type="STRING" id="1579979.WM2015_1046"/>
<dbReference type="PANTHER" id="PTHR23407">
    <property type="entry name" value="ATPASE INHIBITOR/5-FORMYLTETRAHYDROFOLATE CYCLO-LIGASE"/>
    <property type="match status" value="1"/>
</dbReference>
<dbReference type="PIRSF" id="PIRSF006806">
    <property type="entry name" value="FTHF_cligase"/>
    <property type="match status" value="1"/>
</dbReference>
<dbReference type="EC" id="6.3.3.2" evidence="4"/>
<dbReference type="KEGG" id="wma:WM2015_1046"/>
<dbReference type="Proteomes" id="UP000066624">
    <property type="component" value="Chromosome"/>
</dbReference>
<dbReference type="GO" id="GO:0046872">
    <property type="term" value="F:metal ion binding"/>
    <property type="evidence" value="ECO:0007669"/>
    <property type="project" value="UniProtKB-KW"/>
</dbReference>
<gene>
    <name evidence="5" type="ORF">WM2015_1046</name>
</gene>
<keyword evidence="2 4" id="KW-0547">Nucleotide-binding</keyword>
<dbReference type="AlphaFoldDB" id="A0A0K0XUR4"/>
<keyword evidence="6" id="KW-1185">Reference proteome</keyword>
<keyword evidence="4" id="KW-0479">Metal-binding</keyword>
<dbReference type="InterPro" id="IPR024185">
    <property type="entry name" value="FTHF_cligase-like_sf"/>
</dbReference>
<keyword evidence="3 4" id="KW-0067">ATP-binding</keyword>
<dbReference type="GO" id="GO:0005524">
    <property type="term" value="F:ATP binding"/>
    <property type="evidence" value="ECO:0007669"/>
    <property type="project" value="UniProtKB-KW"/>
</dbReference>
<dbReference type="GO" id="GO:0009396">
    <property type="term" value="P:folic acid-containing compound biosynthetic process"/>
    <property type="evidence" value="ECO:0007669"/>
    <property type="project" value="TreeGrafter"/>
</dbReference>
<dbReference type="Gene3D" id="3.40.50.10420">
    <property type="entry name" value="NagB/RpiA/CoA transferase-like"/>
    <property type="match status" value="1"/>
</dbReference>
<comment type="cofactor">
    <cofactor evidence="4">
        <name>Mg(2+)</name>
        <dbReference type="ChEBI" id="CHEBI:18420"/>
    </cofactor>
</comment>
<evidence type="ECO:0000313" key="5">
    <source>
        <dbReference type="EMBL" id="AKS41423.1"/>
    </source>
</evidence>
<protein>
    <recommendedName>
        <fullName evidence="4">5-formyltetrahydrofolate cyclo-ligase</fullName>
        <ecNumber evidence="4">6.3.3.2</ecNumber>
    </recommendedName>
</protein>
<dbReference type="OrthoDB" id="9801938at2"/>
<dbReference type="InterPro" id="IPR002698">
    <property type="entry name" value="FTHF_cligase"/>
</dbReference>
<dbReference type="PATRIC" id="fig|1579979.3.peg.1069"/>
<comment type="catalytic activity">
    <reaction evidence="4">
        <text>(6S)-5-formyl-5,6,7,8-tetrahydrofolate + ATP = (6R)-5,10-methenyltetrahydrofolate + ADP + phosphate</text>
        <dbReference type="Rhea" id="RHEA:10488"/>
        <dbReference type="ChEBI" id="CHEBI:30616"/>
        <dbReference type="ChEBI" id="CHEBI:43474"/>
        <dbReference type="ChEBI" id="CHEBI:57455"/>
        <dbReference type="ChEBI" id="CHEBI:57457"/>
        <dbReference type="ChEBI" id="CHEBI:456216"/>
        <dbReference type="EC" id="6.3.3.2"/>
    </reaction>
</comment>
<sequence length="199" mass="22552">MRASSETPDLKAELRARLVAERERLHPHQRLQLDRRICAHLLRYLDERDGLNLAGFHAFRGEPDLMPALEALHQAGRRIHLPVVDGSHMEFRRWTPGQALRRNRFGIPEPLDGKPCPIERLDVVFMPLVAFSPSGTRLGMGAGFYDRAFEFRLSQPGQGPSLIGTAYSLQEVDSLPAQHWDVPIDGVITDRGLKRFTED</sequence>
<comment type="similarity">
    <text evidence="1 4">Belongs to the 5-formyltetrahydrofolate cyclo-ligase family.</text>
</comment>
<keyword evidence="5" id="KW-0436">Ligase</keyword>
<reference evidence="5 6" key="1">
    <citation type="submission" date="2015-07" db="EMBL/GenBank/DDBJ databases">
        <authorList>
            <person name="Noorani M."/>
        </authorList>
    </citation>
    <scope>NUCLEOTIDE SEQUENCE [LARGE SCALE GENOMIC DNA]</scope>
    <source>
        <strain evidence="5 6">KCTC 42284</strain>
    </source>
</reference>
<dbReference type="EMBL" id="CP012154">
    <property type="protein sequence ID" value="AKS41423.1"/>
    <property type="molecule type" value="Genomic_DNA"/>
</dbReference>
<name>A0A0K0XUR4_9GAMM</name>
<evidence type="ECO:0000256" key="4">
    <source>
        <dbReference type="RuleBase" id="RU361279"/>
    </source>
</evidence>
<organism evidence="5 6">
    <name type="scientific">Wenzhouxiangella marina</name>
    <dbReference type="NCBI Taxonomy" id="1579979"/>
    <lineage>
        <taxon>Bacteria</taxon>
        <taxon>Pseudomonadati</taxon>
        <taxon>Pseudomonadota</taxon>
        <taxon>Gammaproteobacteria</taxon>
        <taxon>Chromatiales</taxon>
        <taxon>Wenzhouxiangellaceae</taxon>
        <taxon>Wenzhouxiangella</taxon>
    </lineage>
</organism>
<evidence type="ECO:0000256" key="1">
    <source>
        <dbReference type="ARBA" id="ARBA00010638"/>
    </source>
</evidence>
<dbReference type="SUPFAM" id="SSF100950">
    <property type="entry name" value="NagB/RpiA/CoA transferase-like"/>
    <property type="match status" value="1"/>
</dbReference>
<dbReference type="GO" id="GO:0030272">
    <property type="term" value="F:5-formyltetrahydrofolate cyclo-ligase activity"/>
    <property type="evidence" value="ECO:0007669"/>
    <property type="project" value="UniProtKB-EC"/>
</dbReference>
<proteinExistence type="inferred from homology"/>
<dbReference type="NCBIfam" id="TIGR02727">
    <property type="entry name" value="MTHFS_bact"/>
    <property type="match status" value="1"/>
</dbReference>
<keyword evidence="4" id="KW-0460">Magnesium</keyword>
<dbReference type="InterPro" id="IPR037171">
    <property type="entry name" value="NagB/RpiA_transferase-like"/>
</dbReference>
<evidence type="ECO:0000313" key="6">
    <source>
        <dbReference type="Proteomes" id="UP000066624"/>
    </source>
</evidence>
<accession>A0A0K0XUR4</accession>
<dbReference type="PANTHER" id="PTHR23407:SF1">
    <property type="entry name" value="5-FORMYLTETRAHYDROFOLATE CYCLO-LIGASE"/>
    <property type="match status" value="1"/>
</dbReference>